<dbReference type="Proteomes" id="UP000075243">
    <property type="component" value="Chromosome 5"/>
</dbReference>
<keyword evidence="3" id="KW-1185">Reference proteome</keyword>
<reference evidence="2 3" key="1">
    <citation type="journal article" date="2012" name="Nat. Biotechnol.">
        <title>Draft genome sequence of pigeonpea (Cajanus cajan), an orphan legume crop of resource-poor farmers.</title>
        <authorList>
            <person name="Varshney R.K."/>
            <person name="Chen W."/>
            <person name="Li Y."/>
            <person name="Bharti A.K."/>
            <person name="Saxena R.K."/>
            <person name="Schlueter J.A."/>
            <person name="Donoghue M.T."/>
            <person name="Azam S."/>
            <person name="Fan G."/>
            <person name="Whaley A.M."/>
            <person name="Farmer A.D."/>
            <person name="Sheridan J."/>
            <person name="Iwata A."/>
            <person name="Tuteja R."/>
            <person name="Penmetsa R.V."/>
            <person name="Wu W."/>
            <person name="Upadhyaya H.D."/>
            <person name="Yang S.P."/>
            <person name="Shah T."/>
            <person name="Saxena K.B."/>
            <person name="Michael T."/>
            <person name="McCombie W.R."/>
            <person name="Yang B."/>
            <person name="Zhang G."/>
            <person name="Yang H."/>
            <person name="Wang J."/>
            <person name="Spillane C."/>
            <person name="Cook D.R."/>
            <person name="May G.D."/>
            <person name="Xu X."/>
            <person name="Jackson S.A."/>
        </authorList>
    </citation>
    <scope>NUCLEOTIDE SEQUENCE [LARGE SCALE GENOMIC DNA]</scope>
    <source>
        <strain evidence="3">cv. Asha</strain>
    </source>
</reference>
<dbReference type="Gramene" id="C.cajan_23385.t">
    <property type="protein sequence ID" value="C.cajan_23385.t.cds1"/>
    <property type="gene ID" value="C.cajan_23385"/>
</dbReference>
<name>A0A151TL20_CAJCA</name>
<feature type="non-terminal residue" evidence="2">
    <location>
        <position position="1"/>
    </location>
</feature>
<dbReference type="AlphaFoldDB" id="A0A151TL20"/>
<evidence type="ECO:0000313" key="1">
    <source>
        <dbReference type="EMBL" id="KYP67685.1"/>
    </source>
</evidence>
<proteinExistence type="predicted"/>
<accession>A0A151TL20</accession>
<sequence>SLSKMENNKFYNYSTVKEIWDVIRVTHKGTEDVKLRRAATLQRNYELFSMKENKTIDEMFGRFQKIINGLKSIGTEFTKD</sequence>
<dbReference type="Pfam" id="PF14223">
    <property type="entry name" value="Retrotran_gag_2"/>
    <property type="match status" value="1"/>
</dbReference>
<organism evidence="2 3">
    <name type="scientific">Cajanus cajan</name>
    <name type="common">Pigeon pea</name>
    <name type="synonym">Cajanus indicus</name>
    <dbReference type="NCBI Taxonomy" id="3821"/>
    <lineage>
        <taxon>Eukaryota</taxon>
        <taxon>Viridiplantae</taxon>
        <taxon>Streptophyta</taxon>
        <taxon>Embryophyta</taxon>
        <taxon>Tracheophyta</taxon>
        <taxon>Spermatophyta</taxon>
        <taxon>Magnoliopsida</taxon>
        <taxon>eudicotyledons</taxon>
        <taxon>Gunneridae</taxon>
        <taxon>Pentapetalae</taxon>
        <taxon>rosids</taxon>
        <taxon>fabids</taxon>
        <taxon>Fabales</taxon>
        <taxon>Fabaceae</taxon>
        <taxon>Papilionoideae</taxon>
        <taxon>50 kb inversion clade</taxon>
        <taxon>NPAAA clade</taxon>
        <taxon>indigoferoid/millettioid clade</taxon>
        <taxon>Phaseoleae</taxon>
        <taxon>Cajanus</taxon>
    </lineage>
</organism>
<dbReference type="PANTHER" id="PTHR34676">
    <property type="entry name" value="DUF4219 DOMAIN-CONTAINING PROTEIN-RELATED"/>
    <property type="match status" value="1"/>
</dbReference>
<gene>
    <name evidence="1" type="ORF">KK1_024037</name>
    <name evidence="2" type="ORF">KK1_024071</name>
</gene>
<dbReference type="EMBL" id="CM003607">
    <property type="protein sequence ID" value="KYP67685.1"/>
    <property type="molecule type" value="Genomic_DNA"/>
</dbReference>
<protein>
    <recommendedName>
        <fullName evidence="4">UBN2 domain-containing protein</fullName>
    </recommendedName>
</protein>
<dbReference type="EMBL" id="CM003607">
    <property type="protein sequence ID" value="KYP67719.1"/>
    <property type="molecule type" value="Genomic_DNA"/>
</dbReference>
<dbReference type="Gramene" id="C.cajan_23351.t">
    <property type="protein sequence ID" value="C.cajan_23351.t.cds1"/>
    <property type="gene ID" value="C.cajan_23351"/>
</dbReference>
<dbReference type="PANTHER" id="PTHR34676:SF27">
    <property type="entry name" value="ASPARTYL-TRNA SYNTHETASE"/>
    <property type="match status" value="1"/>
</dbReference>
<evidence type="ECO:0000313" key="2">
    <source>
        <dbReference type="EMBL" id="KYP67719.1"/>
    </source>
</evidence>
<evidence type="ECO:0008006" key="4">
    <source>
        <dbReference type="Google" id="ProtNLM"/>
    </source>
</evidence>
<evidence type="ECO:0000313" key="3">
    <source>
        <dbReference type="Proteomes" id="UP000075243"/>
    </source>
</evidence>